<name>A0A238Y185_9PROT</name>
<sequence length="428" mass="47667">MLMRRWFHLLLAGSLTATPAVWAASKDDSRQPKAALDEIHQRLESLKKELTSSQEEHAEAADALKKSEKAISEANRKLHDLQQQQQANNQTLDALQQQKTVHTNNLKQQQALLNQQFYQQYLYGKPSQAQVLLQQQDPNAITRQLHYFGYVSHARKELMEAASANIIKVETLNAATAKTLQKLDSLKEQQEKERAELQQQKGERDKLVKQISSKISAQRNEIDKLKRDEQRLTQLMEKLAKAAREKAAREKAAREKAQREAAKNKARNQASTSQQASDSKTIARNDALPSNAFDGSNFSSLKGKLNLPVRGVVTNRFGSSRADTGVSWKGLFIRASEGSEVKAVASGQVVFADWLRGFGNLIIIDHGGGYMSLYGNNQAVLKQVGDNVKGGDTVAAVGNSGGNEQHGVYFELRYQSKPFDPMSWSVVK</sequence>
<dbReference type="AlphaFoldDB" id="A0A238Y185"/>
<dbReference type="InterPro" id="IPR050570">
    <property type="entry name" value="Cell_wall_metabolism_enzyme"/>
</dbReference>
<feature type="compositionally biased region" description="Basic and acidic residues" evidence="2">
    <location>
        <begin position="240"/>
        <end position="263"/>
    </location>
</feature>
<dbReference type="SUPFAM" id="SSF51261">
    <property type="entry name" value="Duplicated hybrid motif"/>
    <property type="match status" value="1"/>
</dbReference>
<evidence type="ECO:0000256" key="2">
    <source>
        <dbReference type="SAM" id="MobiDB-lite"/>
    </source>
</evidence>
<dbReference type="PANTHER" id="PTHR21666">
    <property type="entry name" value="PEPTIDASE-RELATED"/>
    <property type="match status" value="1"/>
</dbReference>
<dbReference type="GO" id="GO:0004222">
    <property type="term" value="F:metalloendopeptidase activity"/>
    <property type="evidence" value="ECO:0007669"/>
    <property type="project" value="TreeGrafter"/>
</dbReference>
<evidence type="ECO:0000313" key="6">
    <source>
        <dbReference type="Proteomes" id="UP000198305"/>
    </source>
</evidence>
<keyword evidence="5" id="KW-0378">Hydrolase</keyword>
<dbReference type="Pfam" id="PF01551">
    <property type="entry name" value="Peptidase_M23"/>
    <property type="match status" value="1"/>
</dbReference>
<proteinExistence type="predicted"/>
<feature type="region of interest" description="Disordered" evidence="2">
    <location>
        <begin position="240"/>
        <end position="289"/>
    </location>
</feature>
<dbReference type="CDD" id="cd12797">
    <property type="entry name" value="M23_peptidase"/>
    <property type="match status" value="1"/>
</dbReference>
<dbReference type="FunFam" id="2.70.70.10:FF:000003">
    <property type="entry name" value="Murein hydrolase activator EnvC"/>
    <property type="match status" value="1"/>
</dbReference>
<keyword evidence="6" id="KW-1185">Reference proteome</keyword>
<dbReference type="OrthoDB" id="9784703at2"/>
<keyword evidence="3" id="KW-0732">Signal</keyword>
<keyword evidence="1" id="KW-0175">Coiled coil</keyword>
<gene>
    <name evidence="5" type="ORF">SAMN05192560_0371</name>
</gene>
<dbReference type="Gene3D" id="6.10.250.3150">
    <property type="match status" value="1"/>
</dbReference>
<dbReference type="Gene3D" id="2.70.70.10">
    <property type="entry name" value="Glucose Permease (Domain IIA)"/>
    <property type="match status" value="1"/>
</dbReference>
<dbReference type="EMBL" id="FZOA01000001">
    <property type="protein sequence ID" value="SNR65066.1"/>
    <property type="molecule type" value="Genomic_DNA"/>
</dbReference>
<feature type="compositionally biased region" description="Polar residues" evidence="2">
    <location>
        <begin position="268"/>
        <end position="282"/>
    </location>
</feature>
<organism evidence="5 6">
    <name type="scientific">Methylobacillus rhizosphaerae</name>
    <dbReference type="NCBI Taxonomy" id="551994"/>
    <lineage>
        <taxon>Bacteria</taxon>
        <taxon>Pseudomonadati</taxon>
        <taxon>Pseudomonadota</taxon>
        <taxon>Betaproteobacteria</taxon>
        <taxon>Nitrosomonadales</taxon>
        <taxon>Methylophilaceae</taxon>
        <taxon>Methylobacillus</taxon>
    </lineage>
</organism>
<evidence type="ECO:0000313" key="5">
    <source>
        <dbReference type="EMBL" id="SNR65066.1"/>
    </source>
</evidence>
<dbReference type="InterPro" id="IPR016047">
    <property type="entry name" value="M23ase_b-sheet_dom"/>
</dbReference>
<dbReference type="InterPro" id="IPR011055">
    <property type="entry name" value="Dup_hybrid_motif"/>
</dbReference>
<dbReference type="Proteomes" id="UP000198305">
    <property type="component" value="Unassembled WGS sequence"/>
</dbReference>
<dbReference type="PANTHER" id="PTHR21666:SF270">
    <property type="entry name" value="MUREIN HYDROLASE ACTIVATOR ENVC"/>
    <property type="match status" value="1"/>
</dbReference>
<feature type="chain" id="PRO_5012760094" evidence="3">
    <location>
        <begin position="24"/>
        <end position="428"/>
    </location>
</feature>
<evidence type="ECO:0000256" key="1">
    <source>
        <dbReference type="SAM" id="Coils"/>
    </source>
</evidence>
<evidence type="ECO:0000256" key="3">
    <source>
        <dbReference type="SAM" id="SignalP"/>
    </source>
</evidence>
<feature type="signal peptide" evidence="3">
    <location>
        <begin position="1"/>
        <end position="23"/>
    </location>
</feature>
<feature type="domain" description="M23ase beta-sheet core" evidence="4">
    <location>
        <begin position="328"/>
        <end position="421"/>
    </location>
</feature>
<protein>
    <submittedName>
        <fullName evidence="5">Septal ring factor EnvC, activator of murein hydrolases AmiA and AmiB</fullName>
    </submittedName>
</protein>
<evidence type="ECO:0000259" key="4">
    <source>
        <dbReference type="Pfam" id="PF01551"/>
    </source>
</evidence>
<accession>A0A238Y185</accession>
<feature type="coiled-coil region" evidence="1">
    <location>
        <begin position="36"/>
        <end position="112"/>
    </location>
</feature>
<reference evidence="6" key="1">
    <citation type="submission" date="2017-06" db="EMBL/GenBank/DDBJ databases">
        <authorList>
            <person name="Varghese N."/>
            <person name="Submissions S."/>
        </authorList>
    </citation>
    <scope>NUCLEOTIDE SEQUENCE [LARGE SCALE GENOMIC DNA]</scope>
    <source>
        <strain evidence="6">Ca-68</strain>
    </source>
</reference>